<reference evidence="3 4" key="1">
    <citation type="journal article" date="2011" name="Stand. Genomic Sci.">
        <title>Non-contiguous finished genome sequence and contextual data of the filamentous soil bacterium Ktedonobacter racemifer type strain (SOSP1-21).</title>
        <authorList>
            <person name="Chang Y.J."/>
            <person name="Land M."/>
            <person name="Hauser L."/>
            <person name="Chertkov O."/>
            <person name="Del Rio T.G."/>
            <person name="Nolan M."/>
            <person name="Copeland A."/>
            <person name="Tice H."/>
            <person name="Cheng J.F."/>
            <person name="Lucas S."/>
            <person name="Han C."/>
            <person name="Goodwin L."/>
            <person name="Pitluck S."/>
            <person name="Ivanova N."/>
            <person name="Ovchinikova G."/>
            <person name="Pati A."/>
            <person name="Chen A."/>
            <person name="Palaniappan K."/>
            <person name="Mavromatis K."/>
            <person name="Liolios K."/>
            <person name="Brettin T."/>
            <person name="Fiebig A."/>
            <person name="Rohde M."/>
            <person name="Abt B."/>
            <person name="Goker M."/>
            <person name="Detter J.C."/>
            <person name="Woyke T."/>
            <person name="Bristow J."/>
            <person name="Eisen J.A."/>
            <person name="Markowitz V."/>
            <person name="Hugenholtz P."/>
            <person name="Kyrpides N.C."/>
            <person name="Klenk H.P."/>
            <person name="Lapidus A."/>
        </authorList>
    </citation>
    <scope>NUCLEOTIDE SEQUENCE [LARGE SCALE GENOMIC DNA]</scope>
    <source>
        <strain evidence="4">DSM 44963</strain>
    </source>
</reference>
<dbReference type="RefSeq" id="WP_007920783.1">
    <property type="nucleotide sequence ID" value="NZ_ADVG01000004.1"/>
</dbReference>
<dbReference type="InterPro" id="IPR051164">
    <property type="entry name" value="NmrA-like_oxidored"/>
</dbReference>
<proteinExistence type="predicted"/>
<dbReference type="PANTHER" id="PTHR42748">
    <property type="entry name" value="NITROGEN METABOLITE REPRESSION PROTEIN NMRA FAMILY MEMBER"/>
    <property type="match status" value="1"/>
</dbReference>
<dbReference type="InterPro" id="IPR036291">
    <property type="entry name" value="NAD(P)-bd_dom_sf"/>
</dbReference>
<evidence type="ECO:0000313" key="4">
    <source>
        <dbReference type="Proteomes" id="UP000004508"/>
    </source>
</evidence>
<dbReference type="STRING" id="485913.Krac_3389"/>
<keyword evidence="4" id="KW-1185">Reference proteome</keyword>
<sequence length="275" mass="29184">MKIVVIGGCGLIGKKLVKQLRERDHQVMAASPSTGVNTITGEGLAQALVGAQVVVNVANAPVWEDKAVLEFFETSGRNLLAAEAIAGVGHHVALSVVGADRLPESGYLRAKVAQEHLIKASQVPYTILRATQFFEFVGGIAQQASDGQTIRLSPAFLQPILSDDVVASLADVTLWAPLNGTVEVAGPEQIRLDELVRRFLSANNDTHEVITDVHAHYERLLSRLAPLSQHCGLAETSAMSTRNVCCAHSLAASLPLGLLLTASKLRLSGSVGTFL</sequence>
<dbReference type="Proteomes" id="UP000004508">
    <property type="component" value="Unassembled WGS sequence"/>
</dbReference>
<dbReference type="eggNOG" id="COG0702">
    <property type="taxonomic scope" value="Bacteria"/>
</dbReference>
<dbReference type="Pfam" id="PF13460">
    <property type="entry name" value="NAD_binding_10"/>
    <property type="match status" value="1"/>
</dbReference>
<evidence type="ECO:0000256" key="1">
    <source>
        <dbReference type="ARBA" id="ARBA00022857"/>
    </source>
</evidence>
<comment type="caution">
    <text evidence="3">The sequence shown here is derived from an EMBL/GenBank/DDBJ whole genome shotgun (WGS) entry which is preliminary data.</text>
</comment>
<feature type="domain" description="NAD(P)-binding" evidence="2">
    <location>
        <begin position="7"/>
        <end position="133"/>
    </location>
</feature>
<keyword evidence="1" id="KW-0521">NADP</keyword>
<dbReference type="InterPro" id="IPR016040">
    <property type="entry name" value="NAD(P)-bd_dom"/>
</dbReference>
<dbReference type="AlphaFoldDB" id="D6U177"/>
<evidence type="ECO:0000259" key="2">
    <source>
        <dbReference type="Pfam" id="PF13460"/>
    </source>
</evidence>
<organism evidence="3 4">
    <name type="scientific">Ktedonobacter racemifer DSM 44963</name>
    <dbReference type="NCBI Taxonomy" id="485913"/>
    <lineage>
        <taxon>Bacteria</taxon>
        <taxon>Bacillati</taxon>
        <taxon>Chloroflexota</taxon>
        <taxon>Ktedonobacteria</taxon>
        <taxon>Ktedonobacterales</taxon>
        <taxon>Ktedonobacteraceae</taxon>
        <taxon>Ktedonobacter</taxon>
    </lineage>
</organism>
<evidence type="ECO:0000313" key="3">
    <source>
        <dbReference type="EMBL" id="EFH82567.1"/>
    </source>
</evidence>
<accession>D6U177</accession>
<dbReference type="SUPFAM" id="SSF51735">
    <property type="entry name" value="NAD(P)-binding Rossmann-fold domains"/>
    <property type="match status" value="1"/>
</dbReference>
<dbReference type="PANTHER" id="PTHR42748:SF3">
    <property type="entry name" value="BLL4366 PROTEIN"/>
    <property type="match status" value="1"/>
</dbReference>
<dbReference type="Gene3D" id="3.40.50.720">
    <property type="entry name" value="NAD(P)-binding Rossmann-like Domain"/>
    <property type="match status" value="1"/>
</dbReference>
<gene>
    <name evidence="3" type="ORF">Krac_3389</name>
</gene>
<dbReference type="EMBL" id="ADVG01000004">
    <property type="protein sequence ID" value="EFH82567.1"/>
    <property type="molecule type" value="Genomic_DNA"/>
</dbReference>
<name>D6U177_KTERA</name>
<protein>
    <submittedName>
        <fullName evidence="3">NmrA family protein</fullName>
    </submittedName>
</protein>
<dbReference type="InParanoid" id="D6U177"/>